<comment type="caution">
    <text evidence="1">The sequence shown here is derived from an EMBL/GenBank/DDBJ whole genome shotgun (WGS) entry which is preliminary data.</text>
</comment>
<dbReference type="PANTHER" id="PTHR42085">
    <property type="entry name" value="F-BOX DOMAIN-CONTAINING PROTEIN"/>
    <property type="match status" value="1"/>
</dbReference>
<evidence type="ECO:0000313" key="2">
    <source>
        <dbReference type="Proteomes" id="UP000574317"/>
    </source>
</evidence>
<organism evidence="1 2">
    <name type="scientific">Fusarium napiforme</name>
    <dbReference type="NCBI Taxonomy" id="42672"/>
    <lineage>
        <taxon>Eukaryota</taxon>
        <taxon>Fungi</taxon>
        <taxon>Dikarya</taxon>
        <taxon>Ascomycota</taxon>
        <taxon>Pezizomycotina</taxon>
        <taxon>Sordariomycetes</taxon>
        <taxon>Hypocreomycetidae</taxon>
        <taxon>Hypocreales</taxon>
        <taxon>Nectriaceae</taxon>
        <taxon>Fusarium</taxon>
        <taxon>Fusarium fujikuroi species complex</taxon>
    </lineage>
</organism>
<protein>
    <submittedName>
        <fullName evidence="1">Uncharacterized protein</fullName>
    </submittedName>
</protein>
<dbReference type="AlphaFoldDB" id="A0A8H5JAM8"/>
<dbReference type="EMBL" id="JAAOAO010000267">
    <property type="protein sequence ID" value="KAF5551910.1"/>
    <property type="molecule type" value="Genomic_DNA"/>
</dbReference>
<keyword evidence="2" id="KW-1185">Reference proteome</keyword>
<dbReference type="PANTHER" id="PTHR42085:SF2">
    <property type="entry name" value="F-BOX DOMAIN-CONTAINING PROTEIN"/>
    <property type="match status" value="1"/>
</dbReference>
<accession>A0A8H5JAM8</accession>
<proteinExistence type="predicted"/>
<name>A0A8H5JAM8_9HYPO</name>
<reference evidence="1 2" key="1">
    <citation type="submission" date="2020-05" db="EMBL/GenBank/DDBJ databases">
        <title>Identification and distribution of gene clusters putatively required for synthesis of sphingolipid metabolism inhibitors in phylogenetically diverse species of the filamentous fungus Fusarium.</title>
        <authorList>
            <person name="Kim H.-S."/>
            <person name="Busman M."/>
            <person name="Brown D.W."/>
            <person name="Divon H."/>
            <person name="Uhlig S."/>
            <person name="Proctor R.H."/>
        </authorList>
    </citation>
    <scope>NUCLEOTIDE SEQUENCE [LARGE SCALE GENOMIC DNA]</scope>
    <source>
        <strain evidence="1 2">NRRL 25196</strain>
    </source>
</reference>
<evidence type="ECO:0000313" key="1">
    <source>
        <dbReference type="EMBL" id="KAF5551910.1"/>
    </source>
</evidence>
<dbReference type="Proteomes" id="UP000574317">
    <property type="component" value="Unassembled WGS sequence"/>
</dbReference>
<gene>
    <name evidence="1" type="ORF">FNAPI_7287</name>
</gene>
<sequence>MMASYQIWCHGAGMPPSTYRRIPEASQPYLEILPIGEAVPRTMPCFAIEAADNKLTFLSLPLEIRLNIYHWLHLMCPVRHAQLAPWYPTPVHCQYILHRVGADTTIEEDKTNRDEQKDLGLLSPFRPLSGLPTSLLRTNRQIYSEARLLPFTQNEFVFVNWFASGLWAARAFTRALAPWQRGSLRYVRLEVLARDVVVGGAGREEWRALCTEWAFGVRGLRMKMVLGASTSVVTGPEFGGGVGRRAEAARRWVGEGLALMKRLERVEMEVVARELSDVNKLEWCETLQTELREAGLERTVVVCTEKVQEKMEWIKSEVGWRNPETEVGAITEAMANNLIAERATRARA</sequence>
<dbReference type="InterPro" id="IPR038883">
    <property type="entry name" value="AN11006-like"/>
</dbReference>